<protein>
    <submittedName>
        <fullName evidence="14">Sensor histidine kinase</fullName>
    </submittedName>
</protein>
<accession>A0ABS7D8R1</accession>
<dbReference type="Pfam" id="PF02518">
    <property type="entry name" value="HATPase_c"/>
    <property type="match status" value="1"/>
</dbReference>
<evidence type="ECO:0000256" key="5">
    <source>
        <dbReference type="ARBA" id="ARBA00022692"/>
    </source>
</evidence>
<evidence type="ECO:0000256" key="4">
    <source>
        <dbReference type="ARBA" id="ARBA00022679"/>
    </source>
</evidence>
<dbReference type="InterPro" id="IPR036890">
    <property type="entry name" value="HATPase_C_sf"/>
</dbReference>
<evidence type="ECO:0000256" key="11">
    <source>
        <dbReference type="ARBA" id="ARBA00023136"/>
    </source>
</evidence>
<comment type="subcellular location">
    <subcellularLocation>
        <location evidence="1">Cell membrane</location>
        <topology evidence="1">Multi-pass membrane protein</topology>
    </subcellularLocation>
</comment>
<dbReference type="InterPro" id="IPR003660">
    <property type="entry name" value="HAMP_dom"/>
</dbReference>
<dbReference type="SUPFAM" id="SSF55874">
    <property type="entry name" value="ATPase domain of HSP90 chaperone/DNA topoisomerase II/histidine kinase"/>
    <property type="match status" value="1"/>
</dbReference>
<evidence type="ECO:0000256" key="8">
    <source>
        <dbReference type="ARBA" id="ARBA00022840"/>
    </source>
</evidence>
<dbReference type="Pfam" id="PF06580">
    <property type="entry name" value="His_kinase"/>
    <property type="match status" value="1"/>
</dbReference>
<dbReference type="InterPro" id="IPR010559">
    <property type="entry name" value="Sig_transdc_His_kin_internal"/>
</dbReference>
<dbReference type="SMART" id="SM00304">
    <property type="entry name" value="HAMP"/>
    <property type="match status" value="1"/>
</dbReference>
<dbReference type="SUPFAM" id="SSF158472">
    <property type="entry name" value="HAMP domain-like"/>
    <property type="match status" value="1"/>
</dbReference>
<keyword evidence="7 14" id="KW-0418">Kinase</keyword>
<dbReference type="PANTHER" id="PTHR34220:SF11">
    <property type="entry name" value="SENSOR PROTEIN KINASE HPTS"/>
    <property type="match status" value="1"/>
</dbReference>
<evidence type="ECO:0000256" key="6">
    <source>
        <dbReference type="ARBA" id="ARBA00022741"/>
    </source>
</evidence>
<evidence type="ECO:0000256" key="3">
    <source>
        <dbReference type="ARBA" id="ARBA00022553"/>
    </source>
</evidence>
<dbReference type="Pfam" id="PF00672">
    <property type="entry name" value="HAMP"/>
    <property type="match status" value="1"/>
</dbReference>
<dbReference type="PANTHER" id="PTHR34220">
    <property type="entry name" value="SENSOR HISTIDINE KINASE YPDA"/>
    <property type="match status" value="1"/>
</dbReference>
<keyword evidence="11 12" id="KW-0472">Membrane</keyword>
<keyword evidence="4" id="KW-0808">Transferase</keyword>
<sequence>MNILRQRRGERTVSRWKLKWNSVFFKFSASFILVGLIPLFALSYFSVQTFTGHVERYTENNLRQMIMYMSLNINTAFKEYNETSKLMYRSENDIDQTHQVNVLGQINQIPIEAYLKTVLYSDPNIRSVYFVRSSDKQIYYQGKINQAFLPELLPLEQWMPVLDEEPKQLAIIPTHEETYFMKSQKSVITVGRNLIDTSGLLTHKPRVVGTLFFDIDPALFDQFYKELNLGEHDEIYIINNANQIFFSNTELQAWSETSDDVLVLSEEIPFLQGKVTVKVNKTSLFNQIGTTRDAVYIAIAICSLVLIIMGGWFSRRLAGPIRALTIQMTKVESGNLAANVTVRSNDEMGRLVHGFNRMVERLKSFIDEVYVAEIKQKQAELYALKSQIRPHYLYNTLEVIRMNAIHHDADEVGDMILSLSKQLKYVIDYGEDWVPLHKELQHLQDYFYIIDVRYEQRFELKITSTDNVNMDWQILKLSIQPIVENAIQHGLQPKGRGTVGITIEQQEDQLIVTVFDDGVGMDAETVERLHRALADPAKPTKSVGLKNVHERIRSACGEEYGLAISSRKHVGTSIQLRFPIKEDNYAASDLG</sequence>
<gene>
    <name evidence="14" type="ORF">K0T92_16475</name>
</gene>
<reference evidence="14 15" key="1">
    <citation type="submission" date="2021-07" db="EMBL/GenBank/DDBJ databases">
        <title>Paenibacillus radiodurans sp. nov., isolated from the southeastern edge of Tengger Desert.</title>
        <authorList>
            <person name="Zhang G."/>
        </authorList>
    </citation>
    <scope>NUCLEOTIDE SEQUENCE [LARGE SCALE GENOMIC DNA]</scope>
    <source>
        <strain evidence="14 15">DT7-4</strain>
    </source>
</reference>
<feature type="transmembrane region" description="Helical" evidence="12">
    <location>
        <begin position="20"/>
        <end position="45"/>
    </location>
</feature>
<organism evidence="14 15">
    <name type="scientific">Paenibacillus oenotherae</name>
    <dbReference type="NCBI Taxonomy" id="1435645"/>
    <lineage>
        <taxon>Bacteria</taxon>
        <taxon>Bacillati</taxon>
        <taxon>Bacillota</taxon>
        <taxon>Bacilli</taxon>
        <taxon>Bacillales</taxon>
        <taxon>Paenibacillaceae</taxon>
        <taxon>Paenibacillus</taxon>
    </lineage>
</organism>
<dbReference type="PROSITE" id="PS50885">
    <property type="entry name" value="HAMP"/>
    <property type="match status" value="1"/>
</dbReference>
<dbReference type="Gene3D" id="3.30.565.10">
    <property type="entry name" value="Histidine kinase-like ATPase, C-terminal domain"/>
    <property type="match status" value="1"/>
</dbReference>
<comment type="caution">
    <text evidence="14">The sequence shown here is derived from an EMBL/GenBank/DDBJ whole genome shotgun (WGS) entry which is preliminary data.</text>
</comment>
<dbReference type="CDD" id="cd06225">
    <property type="entry name" value="HAMP"/>
    <property type="match status" value="1"/>
</dbReference>
<name>A0ABS7D8R1_9BACL</name>
<dbReference type="InterPro" id="IPR050640">
    <property type="entry name" value="Bact_2-comp_sensor_kinase"/>
</dbReference>
<dbReference type="Proteomes" id="UP000812277">
    <property type="component" value="Unassembled WGS sequence"/>
</dbReference>
<keyword evidence="9 12" id="KW-1133">Transmembrane helix</keyword>
<evidence type="ECO:0000313" key="14">
    <source>
        <dbReference type="EMBL" id="MBW7476330.1"/>
    </source>
</evidence>
<dbReference type="InterPro" id="IPR003594">
    <property type="entry name" value="HATPase_dom"/>
</dbReference>
<evidence type="ECO:0000256" key="12">
    <source>
        <dbReference type="SAM" id="Phobius"/>
    </source>
</evidence>
<dbReference type="GO" id="GO:0016301">
    <property type="term" value="F:kinase activity"/>
    <property type="evidence" value="ECO:0007669"/>
    <property type="project" value="UniProtKB-KW"/>
</dbReference>
<dbReference type="EMBL" id="JAHZIJ010000012">
    <property type="protein sequence ID" value="MBW7476330.1"/>
    <property type="molecule type" value="Genomic_DNA"/>
</dbReference>
<keyword evidence="5 12" id="KW-0812">Transmembrane</keyword>
<dbReference type="Gene3D" id="6.10.340.10">
    <property type="match status" value="1"/>
</dbReference>
<keyword evidence="10" id="KW-0902">Two-component regulatory system</keyword>
<evidence type="ECO:0000256" key="2">
    <source>
        <dbReference type="ARBA" id="ARBA00022475"/>
    </source>
</evidence>
<evidence type="ECO:0000256" key="9">
    <source>
        <dbReference type="ARBA" id="ARBA00022989"/>
    </source>
</evidence>
<keyword evidence="6" id="KW-0547">Nucleotide-binding</keyword>
<keyword evidence="15" id="KW-1185">Reference proteome</keyword>
<evidence type="ECO:0000256" key="7">
    <source>
        <dbReference type="ARBA" id="ARBA00022777"/>
    </source>
</evidence>
<evidence type="ECO:0000256" key="10">
    <source>
        <dbReference type="ARBA" id="ARBA00023012"/>
    </source>
</evidence>
<keyword evidence="2" id="KW-1003">Cell membrane</keyword>
<evidence type="ECO:0000256" key="1">
    <source>
        <dbReference type="ARBA" id="ARBA00004651"/>
    </source>
</evidence>
<keyword evidence="3" id="KW-0597">Phosphoprotein</keyword>
<proteinExistence type="predicted"/>
<feature type="domain" description="HAMP" evidence="13">
    <location>
        <begin position="315"/>
        <end position="367"/>
    </location>
</feature>
<evidence type="ECO:0000259" key="13">
    <source>
        <dbReference type="PROSITE" id="PS50885"/>
    </source>
</evidence>
<feature type="transmembrane region" description="Helical" evidence="12">
    <location>
        <begin position="294"/>
        <end position="313"/>
    </location>
</feature>
<evidence type="ECO:0000313" key="15">
    <source>
        <dbReference type="Proteomes" id="UP000812277"/>
    </source>
</evidence>
<dbReference type="SMART" id="SM00387">
    <property type="entry name" value="HATPase_c"/>
    <property type="match status" value="1"/>
</dbReference>
<keyword evidence="8" id="KW-0067">ATP-binding</keyword>